<dbReference type="InterPro" id="IPR025833">
    <property type="entry name" value="GDYXXLXY"/>
</dbReference>
<dbReference type="Proteomes" id="UP000293874">
    <property type="component" value="Unassembled WGS sequence"/>
</dbReference>
<sequence>MKRYQLFIILLNLVLALGIYHYSVMEKEKTLATGKLVLLELAPVDPRSLMQGDYMSLRYAIANEINENVPRKGYYVITLDSGLVARRQRIQAGRQPLNSGEYLIQYHTDSWRHSLGAEDYFFQEGRADTFAIARYGGLRIDDKGNSILVGLYDEKKKLIQ</sequence>
<name>A0A4Q7MX40_9BACT</name>
<keyword evidence="2" id="KW-1185">Reference proteome</keyword>
<dbReference type="EMBL" id="SGXA01000002">
    <property type="protein sequence ID" value="RZS72634.1"/>
    <property type="molecule type" value="Genomic_DNA"/>
</dbReference>
<gene>
    <name evidence="1" type="ORF">EV199_4556</name>
</gene>
<evidence type="ECO:0000313" key="2">
    <source>
        <dbReference type="Proteomes" id="UP000293874"/>
    </source>
</evidence>
<organism evidence="1 2">
    <name type="scientific">Pseudobacter ginsenosidimutans</name>
    <dbReference type="NCBI Taxonomy" id="661488"/>
    <lineage>
        <taxon>Bacteria</taxon>
        <taxon>Pseudomonadati</taxon>
        <taxon>Bacteroidota</taxon>
        <taxon>Chitinophagia</taxon>
        <taxon>Chitinophagales</taxon>
        <taxon>Chitinophagaceae</taxon>
        <taxon>Pseudobacter</taxon>
    </lineage>
</organism>
<accession>A0A4Q7MX40</accession>
<protein>
    <submittedName>
        <fullName evidence="1">Putative membrane-anchored protein</fullName>
    </submittedName>
</protein>
<dbReference type="Pfam" id="PF14345">
    <property type="entry name" value="GDYXXLXY"/>
    <property type="match status" value="1"/>
</dbReference>
<comment type="caution">
    <text evidence="1">The sequence shown here is derived from an EMBL/GenBank/DDBJ whole genome shotgun (WGS) entry which is preliminary data.</text>
</comment>
<evidence type="ECO:0000313" key="1">
    <source>
        <dbReference type="EMBL" id="RZS72634.1"/>
    </source>
</evidence>
<dbReference type="OrthoDB" id="4868247at2"/>
<dbReference type="RefSeq" id="WP_130543029.1">
    <property type="nucleotide sequence ID" value="NZ_CP042431.1"/>
</dbReference>
<proteinExistence type="predicted"/>
<dbReference type="AlphaFoldDB" id="A0A4Q7MX40"/>
<reference evidence="1 2" key="1">
    <citation type="submission" date="2019-02" db="EMBL/GenBank/DDBJ databases">
        <title>Genomic Encyclopedia of Type Strains, Phase IV (KMG-IV): sequencing the most valuable type-strain genomes for metagenomic binning, comparative biology and taxonomic classification.</title>
        <authorList>
            <person name="Goeker M."/>
        </authorList>
    </citation>
    <scope>NUCLEOTIDE SEQUENCE [LARGE SCALE GENOMIC DNA]</scope>
    <source>
        <strain evidence="1 2">DSM 18116</strain>
    </source>
</reference>